<dbReference type="EMBL" id="JH173811">
    <property type="protein sequence ID" value="EHB17815.1"/>
    <property type="molecule type" value="Genomic_DNA"/>
</dbReference>
<sequence length="284" mass="30696">MMLIRPGTGETFTGTPVNVMKETAALFMTVILMTSAQVTGSVTVEDVTAKQAGTGRRVNTPVPAHCPLRKASGSVRAAQPCHAREGPNIKMASVLSNQITIWRDMLPRYQACAGIDSSEMREWANGVGRCECGKCTCYPPGDRRVYGKTCECDNRHCEDLEGVVCGGGHGTCSCGRCVCEQGWFGELCQHPRKCNMTEEQSKSLCESADGILCSGKGSCHCGKCICSAEEWYISGEFCDCDDRDCDKHDGLICTGNGICSCGNCECWDGWNGNACEIWLGTEYP</sequence>
<feature type="domain" description="Epidermal growth factor-like" evidence="6">
    <location>
        <begin position="245"/>
        <end position="275"/>
    </location>
</feature>
<keyword evidence="3" id="KW-0677">Repeat</keyword>
<dbReference type="PANTHER" id="PTHR10082:SF60">
    <property type="entry name" value="INTEGRIN BETA-PS"/>
    <property type="match status" value="1"/>
</dbReference>
<proteinExistence type="predicted"/>
<dbReference type="InterPro" id="IPR013111">
    <property type="entry name" value="EGF_extracell"/>
</dbReference>
<dbReference type="GO" id="GO:0008305">
    <property type="term" value="C:integrin complex"/>
    <property type="evidence" value="ECO:0007669"/>
    <property type="project" value="TreeGrafter"/>
</dbReference>
<dbReference type="PROSITE" id="PS00243">
    <property type="entry name" value="I_EGF_1"/>
    <property type="match status" value="3"/>
</dbReference>
<dbReference type="AlphaFoldDB" id="G5C8F4"/>
<feature type="domain" description="Epidermal growth factor-like" evidence="6">
    <location>
        <begin position="157"/>
        <end position="188"/>
    </location>
</feature>
<dbReference type="GO" id="GO:0009986">
    <property type="term" value="C:cell surface"/>
    <property type="evidence" value="ECO:0007669"/>
    <property type="project" value="TreeGrafter"/>
</dbReference>
<dbReference type="InterPro" id="IPR015812">
    <property type="entry name" value="Integrin_bsu"/>
</dbReference>
<dbReference type="FunFam" id="2.10.25.10:FF:000042">
    <property type="entry name" value="Integrin subunit beta-like 1"/>
    <property type="match status" value="1"/>
</dbReference>
<dbReference type="GO" id="GO:0007229">
    <property type="term" value="P:integrin-mediated signaling pathway"/>
    <property type="evidence" value="ECO:0007669"/>
    <property type="project" value="UniProtKB-KW"/>
</dbReference>
<reference evidence="7 8" key="1">
    <citation type="journal article" date="2011" name="Nature">
        <title>Genome sequencing reveals insights into physiology and longevity of the naked mole rat.</title>
        <authorList>
            <person name="Kim E.B."/>
            <person name="Fang X."/>
            <person name="Fushan A.A."/>
            <person name="Huang Z."/>
            <person name="Lobanov A.V."/>
            <person name="Han L."/>
            <person name="Marino S.M."/>
            <person name="Sun X."/>
            <person name="Turanov A.A."/>
            <person name="Yang P."/>
            <person name="Yim S.H."/>
            <person name="Zhao X."/>
            <person name="Kasaikina M.V."/>
            <person name="Stoletzki N."/>
            <person name="Peng C."/>
            <person name="Polak P."/>
            <person name="Xiong Z."/>
            <person name="Kiezun A."/>
            <person name="Zhu Y."/>
            <person name="Chen Y."/>
            <person name="Kryukov G.V."/>
            <person name="Zhang Q."/>
            <person name="Peshkin L."/>
            <person name="Yang L."/>
            <person name="Bronson R.T."/>
            <person name="Buffenstein R."/>
            <person name="Wang B."/>
            <person name="Han C."/>
            <person name="Li Q."/>
            <person name="Chen L."/>
            <person name="Zhao W."/>
            <person name="Sunyaev S.R."/>
            <person name="Park T.J."/>
            <person name="Zhang G."/>
            <person name="Wang J."/>
            <person name="Gladyshev V.N."/>
        </authorList>
    </citation>
    <scope>NUCLEOTIDE SEQUENCE [LARGE SCALE GENOMIC DNA]</scope>
</reference>
<dbReference type="GO" id="GO:0033627">
    <property type="term" value="P:cell adhesion mediated by integrin"/>
    <property type="evidence" value="ECO:0007669"/>
    <property type="project" value="TreeGrafter"/>
</dbReference>
<organism evidence="7 8">
    <name type="scientific">Heterocephalus glaber</name>
    <name type="common">Naked mole rat</name>
    <dbReference type="NCBI Taxonomy" id="10181"/>
    <lineage>
        <taxon>Eukaryota</taxon>
        <taxon>Metazoa</taxon>
        <taxon>Chordata</taxon>
        <taxon>Craniata</taxon>
        <taxon>Vertebrata</taxon>
        <taxon>Euteleostomi</taxon>
        <taxon>Mammalia</taxon>
        <taxon>Eutheria</taxon>
        <taxon>Euarchontoglires</taxon>
        <taxon>Glires</taxon>
        <taxon>Rodentia</taxon>
        <taxon>Hystricomorpha</taxon>
        <taxon>Bathyergidae</taxon>
        <taxon>Heterocephalus</taxon>
    </lineage>
</organism>
<evidence type="ECO:0000256" key="3">
    <source>
        <dbReference type="ARBA" id="ARBA00022737"/>
    </source>
</evidence>
<keyword evidence="4" id="KW-1015">Disulfide bond</keyword>
<dbReference type="STRING" id="10181.G5C8F4"/>
<dbReference type="GO" id="GO:0007160">
    <property type="term" value="P:cell-matrix adhesion"/>
    <property type="evidence" value="ECO:0007669"/>
    <property type="project" value="TreeGrafter"/>
</dbReference>
<dbReference type="PROSITE" id="PS52047">
    <property type="entry name" value="I_EGF_2"/>
    <property type="match status" value="3"/>
</dbReference>
<dbReference type="GO" id="GO:0016477">
    <property type="term" value="P:cell migration"/>
    <property type="evidence" value="ECO:0007669"/>
    <property type="project" value="TreeGrafter"/>
</dbReference>
<dbReference type="GO" id="GO:0005178">
    <property type="term" value="F:integrin binding"/>
    <property type="evidence" value="ECO:0007669"/>
    <property type="project" value="TreeGrafter"/>
</dbReference>
<dbReference type="InParanoid" id="G5C8F4"/>
<evidence type="ECO:0000256" key="2">
    <source>
        <dbReference type="ARBA" id="ARBA00022729"/>
    </source>
</evidence>
<keyword evidence="2" id="KW-0732">Signal</keyword>
<evidence type="ECO:0000313" key="7">
    <source>
        <dbReference type="EMBL" id="EHB17815.1"/>
    </source>
</evidence>
<evidence type="ECO:0000259" key="6">
    <source>
        <dbReference type="Pfam" id="PF07974"/>
    </source>
</evidence>
<evidence type="ECO:0000313" key="8">
    <source>
        <dbReference type="Proteomes" id="UP000006813"/>
    </source>
</evidence>
<evidence type="ECO:0000256" key="4">
    <source>
        <dbReference type="ARBA" id="ARBA00023157"/>
    </source>
</evidence>
<dbReference type="SUPFAM" id="SSF57196">
    <property type="entry name" value="EGF/Laminin"/>
    <property type="match status" value="3"/>
</dbReference>
<gene>
    <name evidence="7" type="ORF">GW7_09331</name>
</gene>
<accession>G5C8F4</accession>
<dbReference type="Proteomes" id="UP000006813">
    <property type="component" value="Unassembled WGS sequence"/>
</dbReference>
<dbReference type="FunFam" id="2.10.25.10:FF:000249">
    <property type="entry name" value="Integrin subunit beta like 1"/>
    <property type="match status" value="1"/>
</dbReference>
<dbReference type="PANTHER" id="PTHR10082">
    <property type="entry name" value="INTEGRIN BETA SUBUNIT"/>
    <property type="match status" value="1"/>
</dbReference>
<dbReference type="Gene3D" id="2.10.25.10">
    <property type="entry name" value="Laminin"/>
    <property type="match status" value="4"/>
</dbReference>
<protein>
    <submittedName>
        <fullName evidence="7">Integrin beta-like protein 1</fullName>
    </submittedName>
</protein>
<dbReference type="GO" id="GO:0098609">
    <property type="term" value="P:cell-cell adhesion"/>
    <property type="evidence" value="ECO:0007669"/>
    <property type="project" value="TreeGrafter"/>
</dbReference>
<keyword evidence="7" id="KW-0401">Integrin</keyword>
<name>G5C8F4_HETGA</name>
<dbReference type="GO" id="GO:0005925">
    <property type="term" value="C:focal adhesion"/>
    <property type="evidence" value="ECO:0007669"/>
    <property type="project" value="TreeGrafter"/>
</dbReference>
<keyword evidence="5" id="KW-0325">Glycoprotein</keyword>
<evidence type="ECO:0000256" key="5">
    <source>
        <dbReference type="ARBA" id="ARBA00023180"/>
    </source>
</evidence>
<dbReference type="Pfam" id="PF07974">
    <property type="entry name" value="EGF_2"/>
    <property type="match status" value="2"/>
</dbReference>
<keyword evidence="1" id="KW-0245">EGF-like domain</keyword>
<dbReference type="InterPro" id="IPR057243">
    <property type="entry name" value="Integrin_I-EGF_CS"/>
</dbReference>
<evidence type="ECO:0000256" key="1">
    <source>
        <dbReference type="ARBA" id="ARBA00022536"/>
    </source>
</evidence>